<sequence length="90" mass="10010">MPRYLIERTFPQGLNIPINAEGKGVCLDVAERNAEGGVTWVHSYVSGDKQKTFCIYDAPTPEAVRTAAQKNGLPVDHITEVRVLDPYFYA</sequence>
<dbReference type="Proteomes" id="UP001595632">
    <property type="component" value="Unassembled WGS sequence"/>
</dbReference>
<name>A0ABV7GR74_9RHOB</name>
<dbReference type="RefSeq" id="WP_275632975.1">
    <property type="nucleotide sequence ID" value="NZ_JARGYD010000004.1"/>
</dbReference>
<dbReference type="InterPro" id="IPR025336">
    <property type="entry name" value="SCO4226-like"/>
</dbReference>
<protein>
    <submittedName>
        <fullName evidence="1">DUF4242 domain-containing protein</fullName>
    </submittedName>
</protein>
<accession>A0ABV7GR74</accession>
<comment type="caution">
    <text evidence="1">The sequence shown here is derived from an EMBL/GenBank/DDBJ whole genome shotgun (WGS) entry which is preliminary data.</text>
</comment>
<dbReference type="InterPro" id="IPR042557">
    <property type="entry name" value="SCO4226"/>
</dbReference>
<evidence type="ECO:0000313" key="1">
    <source>
        <dbReference type="EMBL" id="MFC3142996.1"/>
    </source>
</evidence>
<evidence type="ECO:0000313" key="2">
    <source>
        <dbReference type="Proteomes" id="UP001595632"/>
    </source>
</evidence>
<keyword evidence="2" id="KW-1185">Reference proteome</keyword>
<dbReference type="Pfam" id="PF14026">
    <property type="entry name" value="SCO4226-like"/>
    <property type="match status" value="1"/>
</dbReference>
<dbReference type="EMBL" id="JBHRTB010000010">
    <property type="protein sequence ID" value="MFC3142996.1"/>
    <property type="molecule type" value="Genomic_DNA"/>
</dbReference>
<organism evidence="1 2">
    <name type="scientific">Psychromarinibacter halotolerans</name>
    <dbReference type="NCBI Taxonomy" id="1775175"/>
    <lineage>
        <taxon>Bacteria</taxon>
        <taxon>Pseudomonadati</taxon>
        <taxon>Pseudomonadota</taxon>
        <taxon>Alphaproteobacteria</taxon>
        <taxon>Rhodobacterales</taxon>
        <taxon>Paracoccaceae</taxon>
        <taxon>Psychromarinibacter</taxon>
    </lineage>
</organism>
<proteinExistence type="predicted"/>
<dbReference type="Gene3D" id="3.30.70.3090">
    <property type="entry name" value="ORF SCO4226, nickel-binding ferredoxin-like monomer"/>
    <property type="match status" value="1"/>
</dbReference>
<reference evidence="2" key="1">
    <citation type="journal article" date="2019" name="Int. J. Syst. Evol. Microbiol.">
        <title>The Global Catalogue of Microorganisms (GCM) 10K type strain sequencing project: providing services to taxonomists for standard genome sequencing and annotation.</title>
        <authorList>
            <consortium name="The Broad Institute Genomics Platform"/>
            <consortium name="The Broad Institute Genome Sequencing Center for Infectious Disease"/>
            <person name="Wu L."/>
            <person name="Ma J."/>
        </authorList>
    </citation>
    <scope>NUCLEOTIDE SEQUENCE [LARGE SCALE GENOMIC DNA]</scope>
    <source>
        <strain evidence="2">KCTC 52366</strain>
    </source>
</reference>
<gene>
    <name evidence="1" type="ORF">ACFOGP_09770</name>
</gene>